<keyword evidence="2" id="KW-1185">Reference proteome</keyword>
<gene>
    <name evidence="1" type="ORF">EPL05_12060</name>
</gene>
<dbReference type="RefSeq" id="WP_128534230.1">
    <property type="nucleotide sequence ID" value="NZ_SBIW01000005.1"/>
</dbReference>
<sequence length="400" mass="45977">MKAIEDMIMRLKKLSNRPIVCTEAIARTRGGTFGRTLPVFSKYHVHFYSRGLYTADSNWDVAWGLSSFEPYEPWFHDLLHPDGSPYDWAELDWVCKFHFASPGEITDPGAEVTERWSTWRSWKWVLDGPIKGLYYVPEDMGEQAVSIWAKKIAEAETMGYNGLRIKLNYSEWKKNSSALYNKTDTLLALAEKHNMRVIPALLNDEDAGNNEVDLSDYVSLIVKKYGFDTRVIAWELYTAPGKQSVPKDKLKSILAVIFRVARFEFVDQPLTATPVIKTNDFNKDFDYKASLVHGRRGGWDRLEYEGSSDAELCNYIWSLSDILSFGTDKKMPETGWLLNVINRYGRPVICSAWNAADDSSVKETMDLFSKNHVYWYNSGKIADRSLIRSFLFTQISTPRR</sequence>
<dbReference type="Gene3D" id="3.20.20.80">
    <property type="entry name" value="Glycosidases"/>
    <property type="match status" value="1"/>
</dbReference>
<protein>
    <submittedName>
        <fullName evidence="1">Uncharacterized protein</fullName>
    </submittedName>
</protein>
<dbReference type="InterPro" id="IPR017853">
    <property type="entry name" value="GH"/>
</dbReference>
<evidence type="ECO:0000313" key="2">
    <source>
        <dbReference type="Proteomes" id="UP000286701"/>
    </source>
</evidence>
<dbReference type="AlphaFoldDB" id="A0A444MNR0"/>
<comment type="caution">
    <text evidence="1">The sequence shown here is derived from an EMBL/GenBank/DDBJ whole genome shotgun (WGS) entry which is preliminary data.</text>
</comment>
<accession>A0A444MNR0</accession>
<name>A0A444MNR0_9SPHI</name>
<evidence type="ECO:0000313" key="1">
    <source>
        <dbReference type="EMBL" id="RWY51609.1"/>
    </source>
</evidence>
<dbReference type="EMBL" id="SBIW01000005">
    <property type="protein sequence ID" value="RWY51609.1"/>
    <property type="molecule type" value="Genomic_DNA"/>
</dbReference>
<proteinExistence type="predicted"/>
<organism evidence="1 2">
    <name type="scientific">Mucilaginibacter gilvus</name>
    <dbReference type="NCBI Taxonomy" id="2305909"/>
    <lineage>
        <taxon>Bacteria</taxon>
        <taxon>Pseudomonadati</taxon>
        <taxon>Bacteroidota</taxon>
        <taxon>Sphingobacteriia</taxon>
        <taxon>Sphingobacteriales</taxon>
        <taxon>Sphingobacteriaceae</taxon>
        <taxon>Mucilaginibacter</taxon>
    </lineage>
</organism>
<dbReference type="SUPFAM" id="SSF51445">
    <property type="entry name" value="(Trans)glycosidases"/>
    <property type="match status" value="2"/>
</dbReference>
<dbReference type="OrthoDB" id="9774262at2"/>
<reference evidence="1 2" key="1">
    <citation type="submission" date="2019-01" db="EMBL/GenBank/DDBJ databases">
        <title>Mucilaginibacter antarcticum sp. nov., isolated from antarctic soil.</title>
        <authorList>
            <person name="Yan Y.-Q."/>
            <person name="Du Z.-J."/>
        </authorList>
    </citation>
    <scope>NUCLEOTIDE SEQUENCE [LARGE SCALE GENOMIC DNA]</scope>
    <source>
        <strain evidence="1 2">F01003</strain>
    </source>
</reference>
<dbReference type="Proteomes" id="UP000286701">
    <property type="component" value="Unassembled WGS sequence"/>
</dbReference>